<keyword evidence="4" id="KW-1185">Reference proteome</keyword>
<gene>
    <name evidence="3" type="ORF">ASILVAE211_13410</name>
</gene>
<dbReference type="FunFam" id="3.40.50.720:FF:000084">
    <property type="entry name" value="Short-chain dehydrogenase reductase"/>
    <property type="match status" value="1"/>
</dbReference>
<dbReference type="PANTHER" id="PTHR42760:SF132">
    <property type="entry name" value="SHORT-CHAIN DEHYDROGENASE_REDUCTASE FAMILY PROTEIN"/>
    <property type="match status" value="1"/>
</dbReference>
<name>A0A963YSE5_9PROT</name>
<reference evidence="3" key="1">
    <citation type="journal article" date="2021" name="Microorganisms">
        <title>Acidisoma silvae sp. nov. and Acidisomacellulosilytica sp. nov., Two Acidophilic Bacteria Isolated from Decaying Wood, Hydrolyzing Cellulose and Producing Poly-3-hydroxybutyrate.</title>
        <authorList>
            <person name="Mieszkin S."/>
            <person name="Pouder E."/>
            <person name="Uroz S."/>
            <person name="Simon-Colin C."/>
            <person name="Alain K."/>
        </authorList>
    </citation>
    <scope>NUCLEOTIDE SEQUENCE</scope>
    <source>
        <strain evidence="3">HW T2.11</strain>
    </source>
</reference>
<proteinExistence type="inferred from homology"/>
<dbReference type="PANTHER" id="PTHR42760">
    <property type="entry name" value="SHORT-CHAIN DEHYDROGENASES/REDUCTASES FAMILY MEMBER"/>
    <property type="match status" value="1"/>
</dbReference>
<reference evidence="3" key="2">
    <citation type="submission" date="2021-01" db="EMBL/GenBank/DDBJ databases">
        <authorList>
            <person name="Mieszkin S."/>
            <person name="Pouder E."/>
            <person name="Alain K."/>
        </authorList>
    </citation>
    <scope>NUCLEOTIDE SEQUENCE</scope>
    <source>
        <strain evidence="3">HW T2.11</strain>
    </source>
</reference>
<evidence type="ECO:0000256" key="1">
    <source>
        <dbReference type="ARBA" id="ARBA00006484"/>
    </source>
</evidence>
<dbReference type="InterPro" id="IPR020904">
    <property type="entry name" value="Sc_DH/Rdtase_CS"/>
</dbReference>
<dbReference type="Gene3D" id="3.40.50.720">
    <property type="entry name" value="NAD(P)-binding Rossmann-like Domain"/>
    <property type="match status" value="1"/>
</dbReference>
<dbReference type="GO" id="GO:0047936">
    <property type="term" value="F:glucose 1-dehydrogenase [NAD(P)+] activity"/>
    <property type="evidence" value="ECO:0007669"/>
    <property type="project" value="UniProtKB-EC"/>
</dbReference>
<dbReference type="PROSITE" id="PS00061">
    <property type="entry name" value="ADH_SHORT"/>
    <property type="match status" value="1"/>
</dbReference>
<feature type="domain" description="Ketoreductase" evidence="2">
    <location>
        <begin position="7"/>
        <end position="181"/>
    </location>
</feature>
<dbReference type="Pfam" id="PF13561">
    <property type="entry name" value="adh_short_C2"/>
    <property type="match status" value="1"/>
</dbReference>
<dbReference type="SMART" id="SM00822">
    <property type="entry name" value="PKS_KR"/>
    <property type="match status" value="1"/>
</dbReference>
<keyword evidence="3" id="KW-0560">Oxidoreductase</keyword>
<dbReference type="PRINTS" id="PR00081">
    <property type="entry name" value="GDHRDH"/>
</dbReference>
<dbReference type="Proteomes" id="UP000708298">
    <property type="component" value="Unassembled WGS sequence"/>
</dbReference>
<dbReference type="AlphaFoldDB" id="A0A963YSE5"/>
<dbReference type="CDD" id="cd05233">
    <property type="entry name" value="SDR_c"/>
    <property type="match status" value="1"/>
</dbReference>
<accession>A0A963YSE5</accession>
<dbReference type="SUPFAM" id="SSF51735">
    <property type="entry name" value="NAD(P)-binding Rossmann-fold domains"/>
    <property type="match status" value="1"/>
</dbReference>
<sequence length="243" mass="25179">MSRLHGKLAVVTGGNSGIGFAIAQRFAAEGAAVTITGRRQAALDTAVAAIGRGVTAVQGDVTSEPDLDRLAAAVQAQGRKLDILVVNSGVAEPAALGEIEPAHFDRILDTNTRAALFTVQKLLPLMGEGSAIVLVGSIAGFIGTPGFTAYNASKAAIRSFARTWARELAPRGIRVNTLSPGPIETPIFDTANDEFREMIRQMVPMGRFGRPEETAAAALFLASDDSSFVTGAELCVDGGAAQG</sequence>
<dbReference type="InterPro" id="IPR002347">
    <property type="entry name" value="SDR_fam"/>
</dbReference>
<comment type="similarity">
    <text evidence="1">Belongs to the short-chain dehydrogenases/reductases (SDR) family.</text>
</comment>
<dbReference type="InterPro" id="IPR057326">
    <property type="entry name" value="KR_dom"/>
</dbReference>
<dbReference type="PRINTS" id="PR00080">
    <property type="entry name" value="SDRFAMILY"/>
</dbReference>
<evidence type="ECO:0000313" key="4">
    <source>
        <dbReference type="Proteomes" id="UP000708298"/>
    </source>
</evidence>
<protein>
    <submittedName>
        <fullName evidence="3">Glucose 1-dehydrogenase</fullName>
        <ecNumber evidence="3">1.1.1.47</ecNumber>
    </submittedName>
</protein>
<organism evidence="3 4">
    <name type="scientific">Acidisoma silvae</name>
    <dbReference type="NCBI Taxonomy" id="2802396"/>
    <lineage>
        <taxon>Bacteria</taxon>
        <taxon>Pseudomonadati</taxon>
        <taxon>Pseudomonadota</taxon>
        <taxon>Alphaproteobacteria</taxon>
        <taxon>Acetobacterales</taxon>
        <taxon>Acidocellaceae</taxon>
        <taxon>Acidisoma</taxon>
    </lineage>
</organism>
<dbReference type="EMBL" id="JAESVB010000005">
    <property type="protein sequence ID" value="MCB8876184.1"/>
    <property type="molecule type" value="Genomic_DNA"/>
</dbReference>
<dbReference type="NCBIfam" id="NF005559">
    <property type="entry name" value="PRK07231.1"/>
    <property type="match status" value="1"/>
</dbReference>
<evidence type="ECO:0000259" key="2">
    <source>
        <dbReference type="SMART" id="SM00822"/>
    </source>
</evidence>
<comment type="caution">
    <text evidence="3">The sequence shown here is derived from an EMBL/GenBank/DDBJ whole genome shotgun (WGS) entry which is preliminary data.</text>
</comment>
<dbReference type="RefSeq" id="WP_227321841.1">
    <property type="nucleotide sequence ID" value="NZ_JAESVB010000005.1"/>
</dbReference>
<dbReference type="EC" id="1.1.1.47" evidence="3"/>
<dbReference type="InterPro" id="IPR036291">
    <property type="entry name" value="NAD(P)-bd_dom_sf"/>
</dbReference>
<evidence type="ECO:0000313" key="3">
    <source>
        <dbReference type="EMBL" id="MCB8876184.1"/>
    </source>
</evidence>